<dbReference type="AlphaFoldDB" id="J3P5W5"/>
<reference evidence="1" key="3">
    <citation type="submission" date="2010-09" db="EMBL/GenBank/DDBJ databases">
        <title>Annotation of Gaeumannomyces graminis var. tritici R3-111a-1.</title>
        <authorList>
            <consortium name="The Broad Institute Genome Sequencing Platform"/>
            <person name="Ma L.-J."/>
            <person name="Dead R."/>
            <person name="Young S.K."/>
            <person name="Zeng Q."/>
            <person name="Gargeya S."/>
            <person name="Fitzgerald M."/>
            <person name="Haas B."/>
            <person name="Abouelleil A."/>
            <person name="Alvarado L."/>
            <person name="Arachchi H.M."/>
            <person name="Berlin A."/>
            <person name="Brown A."/>
            <person name="Chapman S.B."/>
            <person name="Chen Z."/>
            <person name="Dunbar C."/>
            <person name="Freedman E."/>
            <person name="Gearin G."/>
            <person name="Gellesch M."/>
            <person name="Goldberg J."/>
            <person name="Griggs A."/>
            <person name="Gujja S."/>
            <person name="Heiman D."/>
            <person name="Howarth C."/>
            <person name="Larson L."/>
            <person name="Lui A."/>
            <person name="MacDonald P.J.P."/>
            <person name="Mehta T."/>
            <person name="Montmayeur A."/>
            <person name="Murphy C."/>
            <person name="Neiman D."/>
            <person name="Pearson M."/>
            <person name="Priest M."/>
            <person name="Roberts A."/>
            <person name="Saif S."/>
            <person name="Shea T."/>
            <person name="Shenoy N."/>
            <person name="Sisk P."/>
            <person name="Stolte C."/>
            <person name="Sykes S."/>
            <person name="Yandava C."/>
            <person name="Wortman J."/>
            <person name="Nusbaum C."/>
            <person name="Birren B."/>
        </authorList>
    </citation>
    <scope>NUCLEOTIDE SEQUENCE</scope>
    <source>
        <strain evidence="1">R3-111a-1</strain>
    </source>
</reference>
<reference evidence="3" key="1">
    <citation type="submission" date="2010-07" db="EMBL/GenBank/DDBJ databases">
        <title>The genome sequence of Gaeumannomyces graminis var. tritici strain R3-111a-1.</title>
        <authorList>
            <consortium name="The Broad Institute Genome Sequencing Platform"/>
            <person name="Ma L.-J."/>
            <person name="Dead R."/>
            <person name="Young S."/>
            <person name="Zeng Q."/>
            <person name="Koehrsen M."/>
            <person name="Alvarado L."/>
            <person name="Berlin A."/>
            <person name="Chapman S.B."/>
            <person name="Chen Z."/>
            <person name="Freedman E."/>
            <person name="Gellesch M."/>
            <person name="Goldberg J."/>
            <person name="Griggs A."/>
            <person name="Gujja S."/>
            <person name="Heilman E.R."/>
            <person name="Heiman D."/>
            <person name="Hepburn T."/>
            <person name="Howarth C."/>
            <person name="Jen D."/>
            <person name="Larson L."/>
            <person name="Mehta T."/>
            <person name="Neiman D."/>
            <person name="Pearson M."/>
            <person name="Roberts A."/>
            <person name="Saif S."/>
            <person name="Shea T."/>
            <person name="Shenoy N."/>
            <person name="Sisk P."/>
            <person name="Stolte C."/>
            <person name="Sykes S."/>
            <person name="Walk T."/>
            <person name="White J."/>
            <person name="Yandava C."/>
            <person name="Haas B."/>
            <person name="Nusbaum C."/>
            <person name="Birren B."/>
        </authorList>
    </citation>
    <scope>NUCLEOTIDE SEQUENCE [LARGE SCALE GENOMIC DNA]</scope>
    <source>
        <strain evidence="3">R3-111a-1</strain>
    </source>
</reference>
<dbReference type="EMBL" id="GL385398">
    <property type="protein sequence ID" value="EJT75067.1"/>
    <property type="molecule type" value="Genomic_DNA"/>
</dbReference>
<reference evidence="2" key="5">
    <citation type="submission" date="2018-04" db="UniProtKB">
        <authorList>
            <consortium name="EnsemblFungi"/>
        </authorList>
    </citation>
    <scope>IDENTIFICATION</scope>
    <source>
        <strain evidence="2">R3-111a-1</strain>
    </source>
</reference>
<dbReference type="VEuPathDB" id="FungiDB:GGTG_08905"/>
<keyword evidence="3" id="KW-1185">Reference proteome</keyword>
<evidence type="ECO:0000313" key="1">
    <source>
        <dbReference type="EMBL" id="EJT75067.1"/>
    </source>
</evidence>
<dbReference type="OrthoDB" id="62952at2759"/>
<reference evidence="1" key="2">
    <citation type="submission" date="2010-07" db="EMBL/GenBank/DDBJ databases">
        <authorList>
            <consortium name="The Broad Institute Genome Sequencing Platform"/>
            <consortium name="Broad Institute Genome Sequencing Center for Infectious Disease"/>
            <person name="Ma L.-J."/>
            <person name="Dead R."/>
            <person name="Young S."/>
            <person name="Zeng Q."/>
            <person name="Koehrsen M."/>
            <person name="Alvarado L."/>
            <person name="Berlin A."/>
            <person name="Chapman S.B."/>
            <person name="Chen Z."/>
            <person name="Freedman E."/>
            <person name="Gellesch M."/>
            <person name="Goldberg J."/>
            <person name="Griggs A."/>
            <person name="Gujja S."/>
            <person name="Heilman E.R."/>
            <person name="Heiman D."/>
            <person name="Hepburn T."/>
            <person name="Howarth C."/>
            <person name="Jen D."/>
            <person name="Larson L."/>
            <person name="Mehta T."/>
            <person name="Neiman D."/>
            <person name="Pearson M."/>
            <person name="Roberts A."/>
            <person name="Saif S."/>
            <person name="Shea T."/>
            <person name="Shenoy N."/>
            <person name="Sisk P."/>
            <person name="Stolte C."/>
            <person name="Sykes S."/>
            <person name="Walk T."/>
            <person name="White J."/>
            <person name="Yandava C."/>
            <person name="Haas B."/>
            <person name="Nusbaum C."/>
            <person name="Birren B."/>
        </authorList>
    </citation>
    <scope>NUCLEOTIDE SEQUENCE</scope>
    <source>
        <strain evidence="1">R3-111a-1</strain>
    </source>
</reference>
<dbReference type="HOGENOM" id="CLU_1256087_0_0_1"/>
<reference evidence="2" key="4">
    <citation type="journal article" date="2015" name="G3 (Bethesda)">
        <title>Genome sequences of three phytopathogenic species of the Magnaporthaceae family of fungi.</title>
        <authorList>
            <person name="Okagaki L.H."/>
            <person name="Nunes C.C."/>
            <person name="Sailsbery J."/>
            <person name="Clay B."/>
            <person name="Brown D."/>
            <person name="John T."/>
            <person name="Oh Y."/>
            <person name="Young N."/>
            <person name="Fitzgerald M."/>
            <person name="Haas B.J."/>
            <person name="Zeng Q."/>
            <person name="Young S."/>
            <person name="Adiconis X."/>
            <person name="Fan L."/>
            <person name="Levin J.Z."/>
            <person name="Mitchell T.K."/>
            <person name="Okubara P.A."/>
            <person name="Farman M.L."/>
            <person name="Kohn L.M."/>
            <person name="Birren B."/>
            <person name="Ma L.-J."/>
            <person name="Dean R.A."/>
        </authorList>
    </citation>
    <scope>NUCLEOTIDE SEQUENCE</scope>
    <source>
        <strain evidence="2">R3-111a-1</strain>
    </source>
</reference>
<evidence type="ECO:0000313" key="2">
    <source>
        <dbReference type="EnsemblFungi" id="EJT75067"/>
    </source>
</evidence>
<proteinExistence type="predicted"/>
<accession>J3P5W5</accession>
<dbReference type="RefSeq" id="XP_009225011.1">
    <property type="nucleotide sequence ID" value="XM_009226747.1"/>
</dbReference>
<sequence>MSPHTIDFLSLPPEIRNAIYVLVLLSTERLIPDRSRTQFPAWPFYHREAPARPPRASRLALLVTCRTIHAEASPLFYGNVIFELVDPRSPRWTLPWLRTIGANAAAVRFLAVLELRRTTAADGAAVVDDGLLGGLLGGLRGRWPRLRVVRLLGLPPGQEEMLRVVSRRVGCRVQAASWRDGVLEVELEVEHDGEEEEEEEPKRWVHDVVIRHLLRPIRPF</sequence>
<dbReference type="EnsemblFungi" id="EJT75067">
    <property type="protein sequence ID" value="EJT75067"/>
    <property type="gene ID" value="GGTG_08905"/>
</dbReference>
<protein>
    <recommendedName>
        <fullName evidence="4">F-box domain-containing protein</fullName>
    </recommendedName>
</protein>
<dbReference type="InterPro" id="IPR038883">
    <property type="entry name" value="AN11006-like"/>
</dbReference>
<organism evidence="1">
    <name type="scientific">Gaeumannomyces tritici (strain R3-111a-1)</name>
    <name type="common">Wheat and barley take-all root rot fungus</name>
    <name type="synonym">Gaeumannomyces graminis var. tritici</name>
    <dbReference type="NCBI Taxonomy" id="644352"/>
    <lineage>
        <taxon>Eukaryota</taxon>
        <taxon>Fungi</taxon>
        <taxon>Dikarya</taxon>
        <taxon>Ascomycota</taxon>
        <taxon>Pezizomycotina</taxon>
        <taxon>Sordariomycetes</taxon>
        <taxon>Sordariomycetidae</taxon>
        <taxon>Magnaporthales</taxon>
        <taxon>Magnaporthaceae</taxon>
        <taxon>Gaeumannomyces</taxon>
    </lineage>
</organism>
<name>J3P5W5_GAET3</name>
<dbReference type="Proteomes" id="UP000006039">
    <property type="component" value="Unassembled WGS sequence"/>
</dbReference>
<dbReference type="PANTHER" id="PTHR42085:SF2">
    <property type="entry name" value="F-BOX DOMAIN-CONTAINING PROTEIN"/>
    <property type="match status" value="1"/>
</dbReference>
<gene>
    <name evidence="2" type="primary">20349363</name>
    <name evidence="1" type="ORF">GGTG_08905</name>
</gene>
<evidence type="ECO:0008006" key="4">
    <source>
        <dbReference type="Google" id="ProtNLM"/>
    </source>
</evidence>
<dbReference type="PANTHER" id="PTHR42085">
    <property type="entry name" value="F-BOX DOMAIN-CONTAINING PROTEIN"/>
    <property type="match status" value="1"/>
</dbReference>
<dbReference type="GeneID" id="20349363"/>
<evidence type="ECO:0000313" key="3">
    <source>
        <dbReference type="Proteomes" id="UP000006039"/>
    </source>
</evidence>